<evidence type="ECO:0000259" key="1">
    <source>
        <dbReference type="Pfam" id="PF10727"/>
    </source>
</evidence>
<dbReference type="Pfam" id="PF10727">
    <property type="entry name" value="Rossmann-like"/>
    <property type="match status" value="1"/>
</dbReference>
<sequence>MSITFIGAGNVAWHLAPALENIGHYVVAVYSRQLTHARQLASILYDARPVSDLNMADNSSDLFILSVPDDAIDEVCSRLVLPEGATLIHTSGGQSLAKLRHLMDVYSDVPVHTGVFYPLQTFTRGRNLLDFEQIPICIEADNKDTETQLVTMGQAVSTIVYLVSSAERRVLHVAAVLACNFSNHLMALANDITSAEDLEFDLLKPLIRETVRKALDADHPADVQTGPARRHDRQVIDAHLTYLSDRPQVAQLYKLLTASIEARY</sequence>
<dbReference type="STRING" id="1166018.FAES_4619"/>
<dbReference type="PATRIC" id="fig|1166018.3.peg.1587"/>
<dbReference type="AlphaFoldDB" id="I0KER5"/>
<feature type="domain" description="DUF2520" evidence="2">
    <location>
        <begin position="134"/>
        <end position="259"/>
    </location>
</feature>
<dbReference type="PANTHER" id="PTHR40459">
    <property type="entry name" value="CONSERVED HYPOTHETICAL ALANINE AND LEUCINE RICH PROTEIN"/>
    <property type="match status" value="1"/>
</dbReference>
<proteinExistence type="predicted"/>
<dbReference type="HOGENOM" id="CLU_055635_1_1_10"/>
<dbReference type="OrthoDB" id="9810755at2"/>
<dbReference type="Pfam" id="PF10728">
    <property type="entry name" value="DUF2520"/>
    <property type="match status" value="1"/>
</dbReference>
<dbReference type="EMBL" id="HE796683">
    <property type="protein sequence ID" value="CCH02618.1"/>
    <property type="molecule type" value="Genomic_DNA"/>
</dbReference>
<dbReference type="InterPro" id="IPR008927">
    <property type="entry name" value="6-PGluconate_DH-like_C_sf"/>
</dbReference>
<dbReference type="InterPro" id="IPR018931">
    <property type="entry name" value="DUF2520"/>
</dbReference>
<accession>I0KER5</accession>
<dbReference type="InterPro" id="IPR036291">
    <property type="entry name" value="NAD(P)-bd_dom_sf"/>
</dbReference>
<dbReference type="Proteomes" id="UP000011058">
    <property type="component" value="Chromosome"/>
</dbReference>
<dbReference type="eggNOG" id="COG5495">
    <property type="taxonomic scope" value="Bacteria"/>
</dbReference>
<gene>
    <name evidence="3" type="ORF">FAES_4619</name>
</gene>
<dbReference type="SUPFAM" id="SSF51735">
    <property type="entry name" value="NAD(P)-binding Rossmann-fold domains"/>
    <property type="match status" value="1"/>
</dbReference>
<protein>
    <recommendedName>
        <fullName evidence="5">DUF2520 domain-containing protein</fullName>
    </recommendedName>
</protein>
<dbReference type="SUPFAM" id="SSF48179">
    <property type="entry name" value="6-phosphogluconate dehydrogenase C-terminal domain-like"/>
    <property type="match status" value="1"/>
</dbReference>
<name>I0KER5_9BACT</name>
<dbReference type="Gene3D" id="1.10.1040.20">
    <property type="entry name" value="ProC-like, C-terminal domain"/>
    <property type="match status" value="1"/>
</dbReference>
<evidence type="ECO:0000313" key="3">
    <source>
        <dbReference type="EMBL" id="CCH02618.1"/>
    </source>
</evidence>
<dbReference type="PANTHER" id="PTHR40459:SF1">
    <property type="entry name" value="CONSERVED HYPOTHETICAL ALANINE AND LEUCINE RICH PROTEIN"/>
    <property type="match status" value="1"/>
</dbReference>
<dbReference type="InterPro" id="IPR019665">
    <property type="entry name" value="OxRdtase/DH_put_Rossmann_dom"/>
</dbReference>
<organism evidence="3 4">
    <name type="scientific">Fibrella aestuarina BUZ 2</name>
    <dbReference type="NCBI Taxonomy" id="1166018"/>
    <lineage>
        <taxon>Bacteria</taxon>
        <taxon>Pseudomonadati</taxon>
        <taxon>Bacteroidota</taxon>
        <taxon>Cytophagia</taxon>
        <taxon>Cytophagales</taxon>
        <taxon>Spirosomataceae</taxon>
        <taxon>Fibrella</taxon>
    </lineage>
</organism>
<dbReference type="Gene3D" id="3.40.50.720">
    <property type="entry name" value="NAD(P)-binding Rossmann-like Domain"/>
    <property type="match status" value="1"/>
</dbReference>
<evidence type="ECO:0000313" key="4">
    <source>
        <dbReference type="Proteomes" id="UP000011058"/>
    </source>
</evidence>
<dbReference type="RefSeq" id="WP_015333717.1">
    <property type="nucleotide sequence ID" value="NC_020054.1"/>
</dbReference>
<dbReference type="InterPro" id="IPR037108">
    <property type="entry name" value="TM1727-like_C_sf"/>
</dbReference>
<dbReference type="KEGG" id="fae:FAES_4619"/>
<keyword evidence="4" id="KW-1185">Reference proteome</keyword>
<reference evidence="3 4" key="1">
    <citation type="journal article" date="2012" name="J. Bacteriol.">
        <title>Genome Sequence of Fibrella aestuarina BUZ 2T, a Filamentous Marine Bacterium.</title>
        <authorList>
            <person name="Filippini M."/>
            <person name="Qi W."/>
            <person name="Blom J."/>
            <person name="Goesmann A."/>
            <person name="Smits T.H."/>
            <person name="Bagheri H.C."/>
        </authorList>
    </citation>
    <scope>NUCLEOTIDE SEQUENCE [LARGE SCALE GENOMIC DNA]</scope>
    <source>
        <strain evidence="4">BUZ 2T</strain>
    </source>
</reference>
<evidence type="ECO:0008006" key="5">
    <source>
        <dbReference type="Google" id="ProtNLM"/>
    </source>
</evidence>
<evidence type="ECO:0000259" key="2">
    <source>
        <dbReference type="Pfam" id="PF10728"/>
    </source>
</evidence>
<feature type="domain" description="Putative oxidoreductase/dehydrogenase Rossmann-like" evidence="1">
    <location>
        <begin position="2"/>
        <end position="100"/>
    </location>
</feature>